<dbReference type="Pfam" id="PF01614">
    <property type="entry name" value="IclR_C"/>
    <property type="match status" value="1"/>
</dbReference>
<dbReference type="GO" id="GO:0003700">
    <property type="term" value="F:DNA-binding transcription factor activity"/>
    <property type="evidence" value="ECO:0007669"/>
    <property type="project" value="TreeGrafter"/>
</dbReference>
<dbReference type="Pfam" id="PF09339">
    <property type="entry name" value="HTH_IclR"/>
    <property type="match status" value="1"/>
</dbReference>
<evidence type="ECO:0000313" key="9">
    <source>
        <dbReference type="Proteomes" id="UP000275461"/>
    </source>
</evidence>
<keyword evidence="3" id="KW-0804">Transcription</keyword>
<feature type="domain" description="HTH iclR-type" evidence="6">
    <location>
        <begin position="15"/>
        <end position="77"/>
    </location>
</feature>
<dbReference type="SUPFAM" id="SSF46785">
    <property type="entry name" value="Winged helix' DNA-binding domain"/>
    <property type="match status" value="1"/>
</dbReference>
<reference evidence="8 9" key="1">
    <citation type="submission" date="2018-10" db="EMBL/GenBank/DDBJ databases">
        <title>Genomic Encyclopedia of Type Strains, Phase IV (KMG-IV): sequencing the most valuable type-strain genomes for metagenomic binning, comparative biology and taxonomic classification.</title>
        <authorList>
            <person name="Goeker M."/>
        </authorList>
    </citation>
    <scope>NUCLEOTIDE SEQUENCE [LARGE SCALE GENOMIC DNA]</scope>
    <source>
        <strain evidence="8 9">DSM 12769</strain>
    </source>
</reference>
<proteinExistence type="predicted"/>
<dbReference type="OrthoDB" id="9807558at2"/>
<keyword evidence="9" id="KW-1185">Reference proteome</keyword>
<evidence type="ECO:0000313" key="8">
    <source>
        <dbReference type="EMBL" id="RLK50284.1"/>
    </source>
</evidence>
<feature type="domain" description="IclR-ED" evidence="7">
    <location>
        <begin position="78"/>
        <end position="261"/>
    </location>
</feature>
<evidence type="ECO:0000259" key="6">
    <source>
        <dbReference type="PROSITE" id="PS51077"/>
    </source>
</evidence>
<dbReference type="SUPFAM" id="SSF55781">
    <property type="entry name" value="GAF domain-like"/>
    <property type="match status" value="1"/>
</dbReference>
<keyword evidence="1" id="KW-0805">Transcription regulation</keyword>
<sequence length="272" mass="28905">MARVSESSASSGDTVKSLHRGLRLLQTLAGEEAGMTLTELADHVELAPSTTHRLLNTLLRSGFVEVNETTGLWSVGVQALAVGNAFLKGHDFVSLSRPFLRKLTDGSGETSNLAVENGGHAVFLSQVECRAIVRAMARPGDRTPLTCSGVGQALLACMSPERVEELIRQHGMPCYTPKTVTTPDQLHQTLALARERGWALDDEAQALGMRCVAAPFFNAYGEAVAAISISGPTPRISDARIPVLGDLVARTAAEITRRIGGRPADGFHVPGT</sequence>
<comment type="caution">
    <text evidence="8">The sequence shown here is derived from an EMBL/GenBank/DDBJ whole genome shotgun (WGS) entry which is preliminary data.</text>
</comment>
<dbReference type="SMART" id="SM00346">
    <property type="entry name" value="HTH_ICLR"/>
    <property type="match status" value="1"/>
</dbReference>
<dbReference type="InterPro" id="IPR014757">
    <property type="entry name" value="Tscrpt_reg_IclR_C"/>
</dbReference>
<evidence type="ECO:0000256" key="2">
    <source>
        <dbReference type="ARBA" id="ARBA00023125"/>
    </source>
</evidence>
<evidence type="ECO:0000256" key="5">
    <source>
        <dbReference type="ARBA" id="ARBA00042627"/>
    </source>
</evidence>
<evidence type="ECO:0000256" key="3">
    <source>
        <dbReference type="ARBA" id="ARBA00023163"/>
    </source>
</evidence>
<protein>
    <recommendedName>
        <fullName evidence="4">HTH-type transcriptional repressor AllR</fullName>
    </recommendedName>
    <alternativeName>
        <fullName evidence="5">Negative regulator of allantoin and glyoxylate utilization operons</fullName>
    </alternativeName>
</protein>
<accession>A0A498C2N8</accession>
<dbReference type="EMBL" id="RCDA01000001">
    <property type="protein sequence ID" value="RLK50284.1"/>
    <property type="molecule type" value="Genomic_DNA"/>
</dbReference>
<evidence type="ECO:0000259" key="7">
    <source>
        <dbReference type="PROSITE" id="PS51078"/>
    </source>
</evidence>
<dbReference type="InterPro" id="IPR036390">
    <property type="entry name" value="WH_DNA-bd_sf"/>
</dbReference>
<dbReference type="InterPro" id="IPR005471">
    <property type="entry name" value="Tscrpt_reg_IclR_N"/>
</dbReference>
<dbReference type="GO" id="GO:0003677">
    <property type="term" value="F:DNA binding"/>
    <property type="evidence" value="ECO:0007669"/>
    <property type="project" value="UniProtKB-KW"/>
</dbReference>
<dbReference type="Gene3D" id="3.30.450.40">
    <property type="match status" value="1"/>
</dbReference>
<dbReference type="GO" id="GO:0045892">
    <property type="term" value="P:negative regulation of DNA-templated transcription"/>
    <property type="evidence" value="ECO:0007669"/>
    <property type="project" value="TreeGrafter"/>
</dbReference>
<dbReference type="Gene3D" id="1.10.10.10">
    <property type="entry name" value="Winged helix-like DNA-binding domain superfamily/Winged helix DNA-binding domain"/>
    <property type="match status" value="1"/>
</dbReference>
<dbReference type="Proteomes" id="UP000275461">
    <property type="component" value="Unassembled WGS sequence"/>
</dbReference>
<organism evidence="8 9">
    <name type="scientific">Alkalispirillum mobile</name>
    <dbReference type="NCBI Taxonomy" id="85925"/>
    <lineage>
        <taxon>Bacteria</taxon>
        <taxon>Pseudomonadati</taxon>
        <taxon>Pseudomonadota</taxon>
        <taxon>Gammaproteobacteria</taxon>
        <taxon>Chromatiales</taxon>
        <taxon>Ectothiorhodospiraceae</taxon>
        <taxon>Alkalispirillum</taxon>
    </lineage>
</organism>
<dbReference type="PANTHER" id="PTHR30136">
    <property type="entry name" value="HELIX-TURN-HELIX TRANSCRIPTIONAL REGULATOR, ICLR FAMILY"/>
    <property type="match status" value="1"/>
</dbReference>
<dbReference type="AlphaFoldDB" id="A0A498C2N8"/>
<dbReference type="PANTHER" id="PTHR30136:SF24">
    <property type="entry name" value="HTH-TYPE TRANSCRIPTIONAL REPRESSOR ALLR"/>
    <property type="match status" value="1"/>
</dbReference>
<name>A0A498C2N8_9GAMM</name>
<dbReference type="InterPro" id="IPR036388">
    <property type="entry name" value="WH-like_DNA-bd_sf"/>
</dbReference>
<dbReference type="InterPro" id="IPR050707">
    <property type="entry name" value="HTH_MetabolicPath_Reg"/>
</dbReference>
<dbReference type="PROSITE" id="PS51078">
    <property type="entry name" value="ICLR_ED"/>
    <property type="match status" value="1"/>
</dbReference>
<gene>
    <name evidence="8" type="ORF">DFR31_0177</name>
</gene>
<dbReference type="InterPro" id="IPR029016">
    <property type="entry name" value="GAF-like_dom_sf"/>
</dbReference>
<evidence type="ECO:0000256" key="1">
    <source>
        <dbReference type="ARBA" id="ARBA00023015"/>
    </source>
</evidence>
<dbReference type="PROSITE" id="PS51077">
    <property type="entry name" value="HTH_ICLR"/>
    <property type="match status" value="1"/>
</dbReference>
<dbReference type="FunFam" id="1.10.10.10:FF:000056">
    <property type="entry name" value="IclR family transcriptional regulator"/>
    <property type="match status" value="1"/>
</dbReference>
<dbReference type="RefSeq" id="WP_121440784.1">
    <property type="nucleotide sequence ID" value="NZ_RCDA01000001.1"/>
</dbReference>
<evidence type="ECO:0000256" key="4">
    <source>
        <dbReference type="ARBA" id="ARBA00040379"/>
    </source>
</evidence>
<keyword evidence="2" id="KW-0238">DNA-binding</keyword>